<evidence type="ECO:0000256" key="3">
    <source>
        <dbReference type="ARBA" id="ARBA00022450"/>
    </source>
</evidence>
<dbReference type="InterPro" id="IPR020806">
    <property type="entry name" value="PKS_PP-bd"/>
</dbReference>
<comment type="cofactor">
    <cofactor evidence="1">
        <name>pantetheine 4'-phosphate</name>
        <dbReference type="ChEBI" id="CHEBI:47942"/>
    </cofactor>
</comment>
<dbReference type="InterPro" id="IPR036736">
    <property type="entry name" value="ACP-like_sf"/>
</dbReference>
<dbReference type="Pfam" id="PF00975">
    <property type="entry name" value="Thioesterase"/>
    <property type="match status" value="1"/>
</dbReference>
<dbReference type="Gene3D" id="3.30.300.30">
    <property type="match status" value="1"/>
</dbReference>
<reference evidence="7 8" key="1">
    <citation type="journal article" date="2019" name="Int. J. Syst. Evol. Microbiol.">
        <title>The Global Catalogue of Microorganisms (GCM) 10K type strain sequencing project: providing services to taxonomists for standard genome sequencing and annotation.</title>
        <authorList>
            <consortium name="The Broad Institute Genomics Platform"/>
            <consortium name="The Broad Institute Genome Sequencing Center for Infectious Disease"/>
            <person name="Wu L."/>
            <person name="Ma J."/>
        </authorList>
    </citation>
    <scope>NUCLEOTIDE SEQUENCE [LARGE SCALE GENOMIC DNA]</scope>
    <source>
        <strain evidence="7 8">JCM 4316</strain>
    </source>
</reference>
<dbReference type="PANTHER" id="PTHR22754">
    <property type="entry name" value="DISCO-INTERACTING PROTEIN 2 DIP2 -RELATED"/>
    <property type="match status" value="1"/>
</dbReference>
<dbReference type="SUPFAM" id="SSF56801">
    <property type="entry name" value="Acetyl-CoA synthetase-like"/>
    <property type="match status" value="1"/>
</dbReference>
<dbReference type="PROSITE" id="PS00455">
    <property type="entry name" value="AMP_BINDING"/>
    <property type="match status" value="1"/>
</dbReference>
<dbReference type="PANTHER" id="PTHR22754:SF32">
    <property type="entry name" value="DISCO-INTERACTING PROTEIN 2"/>
    <property type="match status" value="1"/>
</dbReference>
<dbReference type="Gene3D" id="3.40.50.12780">
    <property type="entry name" value="N-terminal domain of ligase-like"/>
    <property type="match status" value="1"/>
</dbReference>
<dbReference type="Pfam" id="PF00550">
    <property type="entry name" value="PP-binding"/>
    <property type="match status" value="1"/>
</dbReference>
<keyword evidence="3" id="KW-0596">Phosphopantetheine</keyword>
<comment type="similarity">
    <text evidence="2">Belongs to the ATP-dependent AMP-binding enzyme family.</text>
</comment>
<feature type="compositionally biased region" description="Low complexity" evidence="5">
    <location>
        <begin position="949"/>
        <end position="961"/>
    </location>
</feature>
<proteinExistence type="inferred from homology"/>
<feature type="domain" description="Carrier" evidence="6">
    <location>
        <begin position="583"/>
        <end position="659"/>
    </location>
</feature>
<dbReference type="InterPro" id="IPR042099">
    <property type="entry name" value="ANL_N_sf"/>
</dbReference>
<keyword evidence="8" id="KW-1185">Reference proteome</keyword>
<dbReference type="SUPFAM" id="SSF47336">
    <property type="entry name" value="ACP-like"/>
    <property type="match status" value="1"/>
</dbReference>
<evidence type="ECO:0000259" key="6">
    <source>
        <dbReference type="PROSITE" id="PS50075"/>
    </source>
</evidence>
<feature type="region of interest" description="Disordered" evidence="5">
    <location>
        <begin position="939"/>
        <end position="961"/>
    </location>
</feature>
<dbReference type="SMART" id="SM00824">
    <property type="entry name" value="PKS_TE"/>
    <property type="match status" value="1"/>
</dbReference>
<dbReference type="EMBL" id="BAAASD010000036">
    <property type="protein sequence ID" value="GAA2363267.1"/>
    <property type="molecule type" value="Genomic_DNA"/>
</dbReference>
<dbReference type="InterPro" id="IPR029058">
    <property type="entry name" value="AB_hydrolase_fold"/>
</dbReference>
<dbReference type="InterPro" id="IPR001031">
    <property type="entry name" value="Thioesterase"/>
</dbReference>
<dbReference type="SUPFAM" id="SSF53474">
    <property type="entry name" value="alpha/beta-Hydrolases"/>
    <property type="match status" value="1"/>
</dbReference>
<dbReference type="InterPro" id="IPR020845">
    <property type="entry name" value="AMP-binding_CS"/>
</dbReference>
<protein>
    <submittedName>
        <fullName evidence="7">Non-ribosomal peptide synthetase</fullName>
    </submittedName>
</protein>
<evidence type="ECO:0000256" key="2">
    <source>
        <dbReference type="ARBA" id="ARBA00006432"/>
    </source>
</evidence>
<organism evidence="7 8">
    <name type="scientific">Streptomyces cuspidosporus</name>
    <dbReference type="NCBI Taxonomy" id="66882"/>
    <lineage>
        <taxon>Bacteria</taxon>
        <taxon>Bacillati</taxon>
        <taxon>Actinomycetota</taxon>
        <taxon>Actinomycetes</taxon>
        <taxon>Kitasatosporales</taxon>
        <taxon>Streptomycetaceae</taxon>
        <taxon>Streptomyces</taxon>
    </lineage>
</organism>
<dbReference type="InterPro" id="IPR020802">
    <property type="entry name" value="TesA-like"/>
</dbReference>
<dbReference type="PROSITE" id="PS50075">
    <property type="entry name" value="CARRIER"/>
    <property type="match status" value="1"/>
</dbReference>
<name>A0ABN3GWT8_9ACTN</name>
<accession>A0ABN3GWT8</accession>
<dbReference type="Gene3D" id="1.10.1200.10">
    <property type="entry name" value="ACP-like"/>
    <property type="match status" value="1"/>
</dbReference>
<feature type="compositionally biased region" description="Basic and acidic residues" evidence="5">
    <location>
        <begin position="939"/>
        <end position="948"/>
    </location>
</feature>
<dbReference type="Gene3D" id="3.40.50.1820">
    <property type="entry name" value="alpha/beta hydrolase"/>
    <property type="match status" value="1"/>
</dbReference>
<dbReference type="SMART" id="SM00823">
    <property type="entry name" value="PKS_PP"/>
    <property type="match status" value="1"/>
</dbReference>
<sequence length="961" mass="103704">MRFLQPTSPSRQASAHHCFPPVSLGGLHPMPDPLRASTLPQLLERAARDTSRGITFIGGSYLSYAELRECARRISQGLRGNGAAPGDRVLIAVNDPENFFRAFWGCVLAGVVPCPIAPSADPSQGRAQLEHLRVLLGEPLVVVSKAAHGDLPDVGLRTVTVEELGHASPEDGRLHAPAPDDLALLMLTSGSTGSSKAVRLTHANLLAAQAGKSGALGLGPEDTSLNWISVDHIAAIEAHLLPMFNGADQVMTVPATVLADPVEFLRLVAAHRVRVTFTPNFLFGQINQALAQRPLPREEVDLSGVRHIISGGEATVTATVRAFLDALSRYGLRDDVIVPAFGMTETCAGSIFNRDFAARDLDTEFPPLGHPVEGLRIRITGGDGTVLASTDRPGSAESGEVQLRGPMVTGGYFANERATAEAFTPDGWFRTGDLGRLDSGGRLTLVGRTKDSIIVNGVNYYSHDLEAVLDELDGVRRGQVAAFPIRPEGADSEQLAVAFVPAGDPADDTAVYRTLVAIRSSTVMHWGFRPQLILPVAEAEIPRGNLGKVQRSRLRSAVEAGALDGAARRAEEVSTRFLGGYVAPEGDDEIALAGLYARVLNTERVPATASFFDLGGTSLDVLRLKLEIQTGFGIEDVPMSTLLQAPSVRALARRLRAGRGAGGDFAYDPLVPLQVTGDGTPLFCVHPGLGEVLVFVNLAQYFTGERPFYALRARGFGRGETHFGSFAEMVSTYVDAIRRTQPSGPYAVAGYSYGAAVAFEIAKRLEADGEAVEFVGVFNLPPRISGRMNEITFTDGAINLALFLELIDAADIGELTSTLRPLPEADQLAYLIDHAPKRRLTELDLTLEQFTAWVDLAQSMVHLGRDYEPSGSVERVKVFYCTPLRGTKEEWLNDQLRHWDTFTREPNTYIEVDGEHYTLMSPQHVRTFQATLRRELARSLDGERERADATAGTTADTTGGR</sequence>
<dbReference type="InterPro" id="IPR000873">
    <property type="entry name" value="AMP-dep_synth/lig_dom"/>
</dbReference>
<comment type="caution">
    <text evidence="7">The sequence shown here is derived from an EMBL/GenBank/DDBJ whole genome shotgun (WGS) entry which is preliminary data.</text>
</comment>
<evidence type="ECO:0000313" key="7">
    <source>
        <dbReference type="EMBL" id="GAA2363267.1"/>
    </source>
</evidence>
<evidence type="ECO:0000313" key="8">
    <source>
        <dbReference type="Proteomes" id="UP001500253"/>
    </source>
</evidence>
<gene>
    <name evidence="7" type="ORF">GCM10010246_63370</name>
</gene>
<evidence type="ECO:0000256" key="4">
    <source>
        <dbReference type="ARBA" id="ARBA00022553"/>
    </source>
</evidence>
<dbReference type="Pfam" id="PF00501">
    <property type="entry name" value="AMP-binding"/>
    <property type="match status" value="1"/>
</dbReference>
<evidence type="ECO:0000256" key="5">
    <source>
        <dbReference type="SAM" id="MobiDB-lite"/>
    </source>
</evidence>
<dbReference type="Proteomes" id="UP001500253">
    <property type="component" value="Unassembled WGS sequence"/>
</dbReference>
<dbReference type="InterPro" id="IPR045851">
    <property type="entry name" value="AMP-bd_C_sf"/>
</dbReference>
<keyword evidence="4" id="KW-0597">Phosphoprotein</keyword>
<dbReference type="InterPro" id="IPR009081">
    <property type="entry name" value="PP-bd_ACP"/>
</dbReference>
<evidence type="ECO:0000256" key="1">
    <source>
        <dbReference type="ARBA" id="ARBA00001957"/>
    </source>
</evidence>